<evidence type="ECO:0000256" key="1">
    <source>
        <dbReference type="ARBA" id="ARBA00004651"/>
    </source>
</evidence>
<keyword evidence="2" id="KW-1003">Cell membrane</keyword>
<keyword evidence="4 6" id="KW-1133">Transmembrane helix</keyword>
<proteinExistence type="predicted"/>
<dbReference type="InterPro" id="IPR003838">
    <property type="entry name" value="ABC3_permease_C"/>
</dbReference>
<evidence type="ECO:0000313" key="8">
    <source>
        <dbReference type="EMBL" id="TRD17749.1"/>
    </source>
</evidence>
<dbReference type="GO" id="GO:0005886">
    <property type="term" value="C:plasma membrane"/>
    <property type="evidence" value="ECO:0007669"/>
    <property type="project" value="UniProtKB-SubCell"/>
</dbReference>
<organism evidence="8 9">
    <name type="scientific">Palleronia caenipelagi</name>
    <dbReference type="NCBI Taxonomy" id="2489174"/>
    <lineage>
        <taxon>Bacteria</taxon>
        <taxon>Pseudomonadati</taxon>
        <taxon>Pseudomonadota</taxon>
        <taxon>Alphaproteobacteria</taxon>
        <taxon>Rhodobacterales</taxon>
        <taxon>Roseobacteraceae</taxon>
        <taxon>Palleronia</taxon>
    </lineage>
</organism>
<evidence type="ECO:0000256" key="5">
    <source>
        <dbReference type="ARBA" id="ARBA00023136"/>
    </source>
</evidence>
<evidence type="ECO:0000259" key="7">
    <source>
        <dbReference type="Pfam" id="PF02687"/>
    </source>
</evidence>
<dbReference type="EMBL" id="VFSV01000023">
    <property type="protein sequence ID" value="TRD17749.1"/>
    <property type="molecule type" value="Genomic_DNA"/>
</dbReference>
<evidence type="ECO:0000256" key="6">
    <source>
        <dbReference type="SAM" id="Phobius"/>
    </source>
</evidence>
<comment type="caution">
    <text evidence="8">The sequence shown here is derived from an EMBL/GenBank/DDBJ whole genome shotgun (WGS) entry which is preliminary data.</text>
</comment>
<protein>
    <submittedName>
        <fullName evidence="8">ABC transporter permease</fullName>
    </submittedName>
</protein>
<evidence type="ECO:0000256" key="4">
    <source>
        <dbReference type="ARBA" id="ARBA00022989"/>
    </source>
</evidence>
<feature type="domain" description="ABC3 transporter permease C-terminal" evidence="7">
    <location>
        <begin position="506"/>
        <end position="624"/>
    </location>
</feature>
<dbReference type="AlphaFoldDB" id="A0A547PUD4"/>
<gene>
    <name evidence="8" type="ORF">FEV53_12800</name>
</gene>
<feature type="transmembrane region" description="Helical" evidence="6">
    <location>
        <begin position="542"/>
        <end position="566"/>
    </location>
</feature>
<evidence type="ECO:0000313" key="9">
    <source>
        <dbReference type="Proteomes" id="UP000318590"/>
    </source>
</evidence>
<accession>A0A547PUD4</accession>
<dbReference type="OrthoDB" id="7786755at2"/>
<dbReference type="Pfam" id="PF02687">
    <property type="entry name" value="FtsX"/>
    <property type="match status" value="1"/>
</dbReference>
<evidence type="ECO:0000256" key="3">
    <source>
        <dbReference type="ARBA" id="ARBA00022692"/>
    </source>
</evidence>
<dbReference type="Proteomes" id="UP000318590">
    <property type="component" value="Unassembled WGS sequence"/>
</dbReference>
<feature type="transmembrane region" description="Helical" evidence="6">
    <location>
        <begin position="502"/>
        <end position="522"/>
    </location>
</feature>
<sequence>MAALGWKEFIRAFSRRSPGGRDFFWLATLLCLLQILMLVLLSARQGVLERSVDAFLGNQPGYGIPVWTRPNTVGFGGATLISEALVEKIEADGIAAEPFRRIFGRDHFAMPGAGVWRSLAGESDEDTFVGIAADFDGPLFPVIRLPPAPTAFGVLADELWTIVLDIDQFERHFDLAAYRDSVEGRIPDTSFNEIPEETAGLTRMPMIWLSMSTPKGSRLTPFRVVWARYLGVGSRNYAYLIERRWYVGISAQHENPALCSDLTGGPGLLPGVNAVQGPRLLTMQPADQDDARAKFDAALTPIKAEFGGEIIHSTTRSFWQPESRSRQSACPPLIPANTLALYLSDAGLTPINGRVAQAADEVELASLPATLGLELRGNGFSAPCDLLDDVVKSDSGTALREVDGVCMADVSATPGGRGYNEMLLFAAERTEIDALRDVINCADVSLGDVDSNASTEALCYAVQTPQDETVVQSRLRLSETYQDSLQRLAFLTNLFAVVTKPIGWTLFALLLAILWVQIGTLIGHRRNDYALLLASGFSPRQLTAMVSMQLVLAALFSMVVALLLFIGLREFLLNQSTALSTDFEKIVLGRRIDLLPLSIWDVAQTLGLVLWASSTLAWWQMLRTGVADGRSLEELMK</sequence>
<dbReference type="RefSeq" id="WP_142835220.1">
    <property type="nucleotide sequence ID" value="NZ_VFSV01000023.1"/>
</dbReference>
<keyword evidence="9" id="KW-1185">Reference proteome</keyword>
<name>A0A547PUD4_9RHOB</name>
<evidence type="ECO:0000256" key="2">
    <source>
        <dbReference type="ARBA" id="ARBA00022475"/>
    </source>
</evidence>
<reference evidence="8 9" key="1">
    <citation type="submission" date="2019-06" db="EMBL/GenBank/DDBJ databases">
        <title>Paenimaribius caenipelagi gen. nov., sp. nov., isolated from a tidal flat.</title>
        <authorList>
            <person name="Yoon J.-H."/>
        </authorList>
    </citation>
    <scope>NUCLEOTIDE SEQUENCE [LARGE SCALE GENOMIC DNA]</scope>
    <source>
        <strain evidence="8 9">JBTF-M29</strain>
    </source>
</reference>
<keyword evidence="5 6" id="KW-0472">Membrane</keyword>
<keyword evidence="3 6" id="KW-0812">Transmembrane</keyword>
<feature type="transmembrane region" description="Helical" evidence="6">
    <location>
        <begin position="23"/>
        <end position="41"/>
    </location>
</feature>
<comment type="subcellular location">
    <subcellularLocation>
        <location evidence="1">Cell membrane</location>
        <topology evidence="1">Multi-pass membrane protein</topology>
    </subcellularLocation>
</comment>